<feature type="transmembrane region" description="Helical" evidence="1">
    <location>
        <begin position="32"/>
        <end position="50"/>
    </location>
</feature>
<accession>A0A2V3TXM2</accession>
<dbReference type="RefSeq" id="WP_170147404.1">
    <property type="nucleotide sequence ID" value="NZ_JAHBRY010000001.1"/>
</dbReference>
<keyword evidence="1" id="KW-0472">Membrane</keyword>
<keyword evidence="3" id="KW-1185">Reference proteome</keyword>
<dbReference type="Proteomes" id="UP000248021">
    <property type="component" value="Unassembled WGS sequence"/>
</dbReference>
<gene>
    <name evidence="2" type="ORF">C7450_11180</name>
</gene>
<comment type="caution">
    <text evidence="2">The sequence shown here is derived from an EMBL/GenBank/DDBJ whole genome shotgun (WGS) entry which is preliminary data.</text>
</comment>
<evidence type="ECO:0000313" key="3">
    <source>
        <dbReference type="Proteomes" id="UP000248021"/>
    </source>
</evidence>
<keyword evidence="1" id="KW-0812">Transmembrane</keyword>
<evidence type="ECO:0000313" key="2">
    <source>
        <dbReference type="EMBL" id="PXW54549.1"/>
    </source>
</evidence>
<evidence type="ECO:0000256" key="1">
    <source>
        <dbReference type="SAM" id="Phobius"/>
    </source>
</evidence>
<organism evidence="2 3">
    <name type="scientific">Chelatococcus asaccharovorans</name>
    <dbReference type="NCBI Taxonomy" id="28210"/>
    <lineage>
        <taxon>Bacteria</taxon>
        <taxon>Pseudomonadati</taxon>
        <taxon>Pseudomonadota</taxon>
        <taxon>Alphaproteobacteria</taxon>
        <taxon>Hyphomicrobiales</taxon>
        <taxon>Chelatococcaceae</taxon>
        <taxon>Chelatococcus</taxon>
    </lineage>
</organism>
<protein>
    <submittedName>
        <fullName evidence="2">Uncharacterized protein</fullName>
    </submittedName>
</protein>
<dbReference type="AlphaFoldDB" id="A0A2V3TXM2"/>
<name>A0A2V3TXM2_9HYPH</name>
<sequence length="52" mass="5440">MVIPGLILVAATYGFGKISERLFGRRMVPLDDVTLFGAAAGIVGCALLFGKL</sequence>
<keyword evidence="1" id="KW-1133">Transmembrane helix</keyword>
<reference evidence="2 3" key="1">
    <citation type="submission" date="2018-05" db="EMBL/GenBank/DDBJ databases">
        <title>Genomic Encyclopedia of Type Strains, Phase IV (KMG-IV): sequencing the most valuable type-strain genomes for metagenomic binning, comparative biology and taxonomic classification.</title>
        <authorList>
            <person name="Goeker M."/>
        </authorList>
    </citation>
    <scope>NUCLEOTIDE SEQUENCE [LARGE SCALE GENOMIC DNA]</scope>
    <source>
        <strain evidence="2 3">DSM 6462</strain>
    </source>
</reference>
<proteinExistence type="predicted"/>
<dbReference type="EMBL" id="QJJK01000011">
    <property type="protein sequence ID" value="PXW54549.1"/>
    <property type="molecule type" value="Genomic_DNA"/>
</dbReference>